<keyword evidence="2" id="KW-1185">Reference proteome</keyword>
<sequence length="165" mass="17700">MDATPRWMLPLLYAGQAQKELFHNEALMRLDLLVHGTAESADLNVPPGTPGLGQCWIVAAAPGGAWTDRGGALACWTEGGWRFVEPKKGLSIMVVDRGHRMNFDGAEWIDEALRSDGLYIAGQRIVGERSAAIADPAGGTTVDDEARAAIVALLEVLREHGLIAE</sequence>
<evidence type="ECO:0008006" key="3">
    <source>
        <dbReference type="Google" id="ProtNLM"/>
    </source>
</evidence>
<dbReference type="EMBL" id="AUWY01000046">
    <property type="protein sequence ID" value="EQB33294.1"/>
    <property type="molecule type" value="Genomic_DNA"/>
</dbReference>
<dbReference type="STRING" id="1346791.M529_04995"/>
<protein>
    <recommendedName>
        <fullName evidence="3">DUF2793 domain-containing protein</fullName>
    </recommendedName>
</protein>
<name>T0K9E9_9SPHN</name>
<proteinExistence type="predicted"/>
<dbReference type="InterPro" id="IPR021251">
    <property type="entry name" value="DUF2793"/>
</dbReference>
<reference evidence="1 2" key="1">
    <citation type="journal article" date="2013" name="Genome Announc.">
        <title>Draft Genome Sequence of Sphingobium ummariense Strain RL-3, a Hexachlorocyclohexane-Degrading Bacterium.</title>
        <authorList>
            <person name="Kohli P."/>
            <person name="Dua A."/>
            <person name="Sangwan N."/>
            <person name="Oldach P."/>
            <person name="Khurana J.P."/>
            <person name="Lal R."/>
        </authorList>
    </citation>
    <scope>NUCLEOTIDE SEQUENCE [LARGE SCALE GENOMIC DNA]</scope>
    <source>
        <strain evidence="1 2">RL-3</strain>
    </source>
</reference>
<dbReference type="Pfam" id="PF10983">
    <property type="entry name" value="DUF2793"/>
    <property type="match status" value="1"/>
</dbReference>
<evidence type="ECO:0000313" key="1">
    <source>
        <dbReference type="EMBL" id="EQB33294.1"/>
    </source>
</evidence>
<dbReference type="OrthoDB" id="564699at2"/>
<dbReference type="AlphaFoldDB" id="T0K9E9"/>
<comment type="caution">
    <text evidence="1">The sequence shown here is derived from an EMBL/GenBank/DDBJ whole genome shotgun (WGS) entry which is preliminary data.</text>
</comment>
<evidence type="ECO:0000313" key="2">
    <source>
        <dbReference type="Proteomes" id="UP000015523"/>
    </source>
</evidence>
<dbReference type="Proteomes" id="UP000015523">
    <property type="component" value="Unassembled WGS sequence"/>
</dbReference>
<dbReference type="PATRIC" id="fig|1346791.3.peg.960"/>
<organism evidence="1 2">
    <name type="scientific">Sphingobium ummariense RL-3</name>
    <dbReference type="NCBI Taxonomy" id="1346791"/>
    <lineage>
        <taxon>Bacteria</taxon>
        <taxon>Pseudomonadati</taxon>
        <taxon>Pseudomonadota</taxon>
        <taxon>Alphaproteobacteria</taxon>
        <taxon>Sphingomonadales</taxon>
        <taxon>Sphingomonadaceae</taxon>
        <taxon>Sphingobium</taxon>
    </lineage>
</organism>
<gene>
    <name evidence="1" type="ORF">M529_04995</name>
</gene>
<accession>T0K9E9</accession>
<dbReference type="eggNOG" id="ENOG50332EE">
    <property type="taxonomic scope" value="Bacteria"/>
</dbReference>